<feature type="transmembrane region" description="Helical" evidence="14">
    <location>
        <begin position="233"/>
        <end position="254"/>
    </location>
</feature>
<feature type="transmembrane region" description="Helical" evidence="14">
    <location>
        <begin position="335"/>
        <end position="359"/>
    </location>
</feature>
<evidence type="ECO:0000256" key="5">
    <source>
        <dbReference type="ARBA" id="ARBA00022597"/>
    </source>
</evidence>
<keyword evidence="6" id="KW-0598">Phosphotransferase system</keyword>
<dbReference type="PANTHER" id="PTHR33843:SF4">
    <property type="entry name" value="ASCORBATE-SPECIFIC PTS SYSTEM EIIC COMPONENT"/>
    <property type="match status" value="1"/>
</dbReference>
<feature type="transmembrane region" description="Helical" evidence="14">
    <location>
        <begin position="103"/>
        <end position="124"/>
    </location>
</feature>
<comment type="similarity">
    <text evidence="11">Belongs to the UlaA family.</text>
</comment>
<dbReference type="InterPro" id="IPR051562">
    <property type="entry name" value="Ascorbate-PTS_EIIC"/>
</dbReference>
<keyword evidence="3" id="KW-0813">Transport</keyword>
<evidence type="ECO:0000256" key="6">
    <source>
        <dbReference type="ARBA" id="ARBA00022683"/>
    </source>
</evidence>
<evidence type="ECO:0000256" key="4">
    <source>
        <dbReference type="ARBA" id="ARBA00022475"/>
    </source>
</evidence>
<evidence type="ECO:0000313" key="16">
    <source>
        <dbReference type="Proteomes" id="UP000736856"/>
    </source>
</evidence>
<evidence type="ECO:0000256" key="9">
    <source>
        <dbReference type="ARBA" id="ARBA00023136"/>
    </source>
</evidence>
<keyword evidence="8 14" id="KW-1133">Transmembrane helix</keyword>
<evidence type="ECO:0000256" key="3">
    <source>
        <dbReference type="ARBA" id="ARBA00022448"/>
    </source>
</evidence>
<keyword evidence="9 14" id="KW-0472">Membrane</keyword>
<dbReference type="EMBL" id="SEOL01000006">
    <property type="protein sequence ID" value="MBL0849176.1"/>
    <property type="molecule type" value="Genomic_DNA"/>
</dbReference>
<evidence type="ECO:0000256" key="12">
    <source>
        <dbReference type="ARBA" id="ARBA00039702"/>
    </source>
</evidence>
<organism evidence="15 16">
    <name type="scientific">Candidatus Liberibacter ctenarytainae</name>
    <dbReference type="NCBI Taxonomy" id="2020335"/>
    <lineage>
        <taxon>Bacteria</taxon>
        <taxon>Pseudomonadati</taxon>
        <taxon>Pseudomonadota</taxon>
        <taxon>Alphaproteobacteria</taxon>
        <taxon>Hyphomicrobiales</taxon>
        <taxon>Rhizobiaceae</taxon>
        <taxon>Liberibacter</taxon>
    </lineage>
</organism>
<sequence>MFFFDCFLNFFQSQILIKPSFMLGIIVTLGNILLLKNISHIISSAIKTIVGFLLLRVGADILVSHSKIIVSKISMIYHLDGYIVDPYVSMLSCITTLGDQYAFVGYTVLIAFLLNILMVLLRRITGIRTLVLNGEVMFQQAGLMVLFFHLALQMTMWKTVAYSSSLIALYWGITSNMLFKPTQEITKNCGFSIGHQQQIASWLAYKIAPYCGDKSKNINFLQLPSGLLMLNNYIVSTGIVMVLFWGIALLSLGIDTVQEMAGKTHWIIYIIETGMYFSVGIAIIMQGVGMFVKELSGAFQGISKSLIPKAILAIDCSAIYGYSPNALIWGFLWGAFGQLLTIAAMLFFHSSLLIIPGFIPMFFSNATIGIFANHYGGWPAAAKICFVMGIIEVLGSVWALKLAKMDSWMGMADWSLVAPLVMQGFNFSHFFIIPIFLVCAVYMFYASHDLRRSEDENHH</sequence>
<feature type="transmembrane region" description="Helical" evidence="14">
    <location>
        <begin position="136"/>
        <end position="154"/>
    </location>
</feature>
<comment type="caution">
    <text evidence="15">The sequence shown here is derived from an EMBL/GenBank/DDBJ whole genome shotgun (WGS) entry which is preliminary data.</text>
</comment>
<evidence type="ECO:0000256" key="2">
    <source>
        <dbReference type="ARBA" id="ARBA00011738"/>
    </source>
</evidence>
<feature type="transmembrane region" description="Helical" evidence="14">
    <location>
        <begin position="380"/>
        <end position="400"/>
    </location>
</feature>
<evidence type="ECO:0000256" key="14">
    <source>
        <dbReference type="SAM" id="Phobius"/>
    </source>
</evidence>
<feature type="transmembrane region" description="Helical" evidence="14">
    <location>
        <begin position="41"/>
        <end position="63"/>
    </location>
</feature>
<feature type="transmembrane region" description="Helical" evidence="14">
    <location>
        <begin position="15"/>
        <end position="35"/>
    </location>
</feature>
<feature type="transmembrane region" description="Helical" evidence="14">
    <location>
        <begin position="306"/>
        <end position="323"/>
    </location>
</feature>
<name>A0A937DJ87_9HYPH</name>
<comment type="subunit">
    <text evidence="2">Homodimer.</text>
</comment>
<dbReference type="Pfam" id="PF03611">
    <property type="entry name" value="EIIC-GAT"/>
    <property type="match status" value="1"/>
</dbReference>
<keyword evidence="5" id="KW-0762">Sugar transport</keyword>
<keyword evidence="7 14" id="KW-0812">Transmembrane</keyword>
<evidence type="ECO:0000256" key="10">
    <source>
        <dbReference type="ARBA" id="ARBA00037387"/>
    </source>
</evidence>
<accession>A0A937DJ87</accession>
<comment type="function">
    <text evidence="10">The phosphoenolpyruvate-dependent sugar phosphotransferase system (sugar PTS), a major carbohydrate active transport system, catalyzes the phosphorylation of incoming sugar substrates concomitantly with their translocation across the cell membrane. The enzyme II UlaABC PTS system is involved in ascorbate transport.</text>
</comment>
<evidence type="ECO:0000256" key="7">
    <source>
        <dbReference type="ARBA" id="ARBA00022692"/>
    </source>
</evidence>
<evidence type="ECO:0000256" key="13">
    <source>
        <dbReference type="ARBA" id="ARBA00042859"/>
    </source>
</evidence>
<keyword evidence="4" id="KW-1003">Cell membrane</keyword>
<dbReference type="NCBIfam" id="NF006919">
    <property type="entry name" value="PRK09410.1-1"/>
    <property type="match status" value="1"/>
</dbReference>
<evidence type="ECO:0000313" key="15">
    <source>
        <dbReference type="EMBL" id="MBL0849176.1"/>
    </source>
</evidence>
<feature type="transmembrane region" description="Helical" evidence="14">
    <location>
        <begin position="266"/>
        <end position="285"/>
    </location>
</feature>
<dbReference type="InterPro" id="IPR004703">
    <property type="entry name" value="PTS_sugar-sp_permease"/>
</dbReference>
<dbReference type="PANTHER" id="PTHR33843">
    <property type="entry name" value="ASCORBATE-SPECIFIC PTS SYSTEM EIIC COMPONENT"/>
    <property type="match status" value="1"/>
</dbReference>
<evidence type="ECO:0000256" key="11">
    <source>
        <dbReference type="ARBA" id="ARBA00038218"/>
    </source>
</evidence>
<gene>
    <name evidence="15" type="ORF">EU981_03765</name>
</gene>
<dbReference type="GO" id="GO:0009401">
    <property type="term" value="P:phosphoenolpyruvate-dependent sugar phosphotransferase system"/>
    <property type="evidence" value="ECO:0007669"/>
    <property type="project" value="UniProtKB-KW"/>
</dbReference>
<proteinExistence type="inferred from homology"/>
<dbReference type="Proteomes" id="UP000736856">
    <property type="component" value="Unassembled WGS sequence"/>
</dbReference>
<protein>
    <recommendedName>
        <fullName evidence="12">Ascorbate-specific PTS system EIIC component</fullName>
    </recommendedName>
    <alternativeName>
        <fullName evidence="13">Ascorbate-specific permease IIC component UlaA</fullName>
    </alternativeName>
</protein>
<evidence type="ECO:0000256" key="8">
    <source>
        <dbReference type="ARBA" id="ARBA00022989"/>
    </source>
</evidence>
<reference evidence="15" key="1">
    <citation type="submission" date="2019-02" db="EMBL/GenBank/DDBJ databases">
        <title>A novel Candidatus Liberibacter species associated with the New Zealand native fuchsia psyllid, Ctenarytaina fuchsiae.</title>
        <authorList>
            <person name="Thompson S.M."/>
            <person name="Jorgensen N."/>
            <person name="David C."/>
            <person name="Bulman S.R."/>
            <person name="Smith G.R."/>
        </authorList>
    </citation>
    <scope>NUCLEOTIDE SEQUENCE</scope>
    <source>
        <strain evidence="15">Oxford</strain>
    </source>
</reference>
<dbReference type="AlphaFoldDB" id="A0A937DJ87"/>
<feature type="transmembrane region" description="Helical" evidence="14">
    <location>
        <begin position="420"/>
        <end position="445"/>
    </location>
</feature>
<comment type="subcellular location">
    <subcellularLocation>
        <location evidence="1">Cell membrane</location>
        <topology evidence="1">Multi-pass membrane protein</topology>
    </subcellularLocation>
</comment>
<dbReference type="GO" id="GO:0005886">
    <property type="term" value="C:plasma membrane"/>
    <property type="evidence" value="ECO:0007669"/>
    <property type="project" value="UniProtKB-SubCell"/>
</dbReference>
<evidence type="ECO:0000256" key="1">
    <source>
        <dbReference type="ARBA" id="ARBA00004651"/>
    </source>
</evidence>